<evidence type="ECO:0000313" key="8">
    <source>
        <dbReference type="Proteomes" id="UP000824334"/>
    </source>
</evidence>
<evidence type="ECO:0000256" key="6">
    <source>
        <dbReference type="ARBA" id="ARBA00025704"/>
    </source>
</evidence>
<keyword evidence="4" id="KW-0862">Zinc</keyword>
<organism evidence="7 8">
    <name type="scientific">Brevundimonas nasdae</name>
    <dbReference type="NCBI Taxonomy" id="172043"/>
    <lineage>
        <taxon>Bacteria</taxon>
        <taxon>Pseudomonadati</taxon>
        <taxon>Pseudomonadota</taxon>
        <taxon>Alphaproteobacteria</taxon>
        <taxon>Caulobacterales</taxon>
        <taxon>Caulobacteraceae</taxon>
        <taxon>Brevundimonas</taxon>
    </lineage>
</organism>
<dbReference type="GO" id="GO:0016874">
    <property type="term" value="F:ligase activity"/>
    <property type="evidence" value="ECO:0007669"/>
    <property type="project" value="UniProtKB-KW"/>
</dbReference>
<evidence type="ECO:0000256" key="5">
    <source>
        <dbReference type="ARBA" id="ARBA00022840"/>
    </source>
</evidence>
<dbReference type="PANTHER" id="PTHR42914">
    <property type="entry name" value="7-CYANO-7-DEAZAGUANINE SYNTHASE"/>
    <property type="match status" value="1"/>
</dbReference>
<sequence>MMAALLLSGGMDSVSIAWWKRPTISIFVDYGQKPAQAEEAAGRAAAEAMGLRYEVVRADCSALGSGDLAGRPASAVAPASEWWPFRNQLILTLAGTAALQFGETELMIGALRTDGHHADGRPEFIEKISSLMEMQEGGLRVSAPAIGYSAPELVEVSQIPQSVLAWAHSCHTGNLACGQCRGCVKHFETWEALGWTPH</sequence>
<proteinExistence type="predicted"/>
<evidence type="ECO:0000313" key="7">
    <source>
        <dbReference type="EMBL" id="QYC12286.1"/>
    </source>
</evidence>
<keyword evidence="8" id="KW-1185">Reference proteome</keyword>
<keyword evidence="2" id="KW-0479">Metal-binding</keyword>
<dbReference type="EMBL" id="CP080034">
    <property type="protein sequence ID" value="QYC12286.1"/>
    <property type="molecule type" value="Genomic_DNA"/>
</dbReference>
<dbReference type="Proteomes" id="UP000824334">
    <property type="component" value="Chromosome"/>
</dbReference>
<dbReference type="PANTHER" id="PTHR42914:SF1">
    <property type="entry name" value="7-CYANO-7-DEAZAGUANINE SYNTHASE"/>
    <property type="match status" value="1"/>
</dbReference>
<reference evidence="7 8" key="1">
    <citation type="submission" date="2021-07" db="EMBL/GenBank/DDBJ databases">
        <title>Isolation and characterization of bacteria from a gold mining with a capacity of golden bioaccumulation.</title>
        <authorList>
            <person name="Yang X.J."/>
        </authorList>
    </citation>
    <scope>NUCLEOTIDE SEQUENCE [LARGE SCALE GENOMIC DNA]</scope>
    <source>
        <strain evidence="7 8">Au29</strain>
    </source>
</reference>
<dbReference type="Pfam" id="PF06508">
    <property type="entry name" value="QueC"/>
    <property type="match status" value="1"/>
</dbReference>
<evidence type="ECO:0000256" key="4">
    <source>
        <dbReference type="ARBA" id="ARBA00022833"/>
    </source>
</evidence>
<keyword evidence="1 7" id="KW-0436">Ligase</keyword>
<evidence type="ECO:0000256" key="3">
    <source>
        <dbReference type="ARBA" id="ARBA00022741"/>
    </source>
</evidence>
<dbReference type="InterPro" id="IPR018317">
    <property type="entry name" value="QueC"/>
</dbReference>
<accession>A0ABX8TM21</accession>
<name>A0ABX8TM21_9CAUL</name>
<evidence type="ECO:0000256" key="2">
    <source>
        <dbReference type="ARBA" id="ARBA00022723"/>
    </source>
</evidence>
<evidence type="ECO:0000256" key="1">
    <source>
        <dbReference type="ARBA" id="ARBA00022598"/>
    </source>
</evidence>
<gene>
    <name evidence="7" type="ORF">KWG56_13640</name>
</gene>
<keyword evidence="5" id="KW-0067">ATP-binding</keyword>
<dbReference type="EC" id="6.3.4.20" evidence="7"/>
<comment type="pathway">
    <text evidence="6">Purine metabolism.</text>
</comment>
<keyword evidence="3" id="KW-0547">Nucleotide-binding</keyword>
<protein>
    <submittedName>
        <fullName evidence="7">7-cyano-7-deazaguanine synthase</fullName>
        <ecNumber evidence="7">6.3.4.20</ecNumber>
    </submittedName>
</protein>